<feature type="domain" description="Response regulatory" evidence="5">
    <location>
        <begin position="3"/>
        <end position="119"/>
    </location>
</feature>
<dbReference type="InterPro" id="IPR016032">
    <property type="entry name" value="Sig_transdc_resp-reg_C-effctor"/>
</dbReference>
<organism evidence="6 7">
    <name type="scientific">Pelobacter propionicus (strain DSM 2379 / NBRC 103807 / OttBd1)</name>
    <dbReference type="NCBI Taxonomy" id="338966"/>
    <lineage>
        <taxon>Bacteria</taxon>
        <taxon>Pseudomonadati</taxon>
        <taxon>Thermodesulfobacteriota</taxon>
        <taxon>Desulfuromonadia</taxon>
        <taxon>Desulfuromonadales</taxon>
        <taxon>Desulfuromonadaceae</taxon>
        <taxon>Pelobacter</taxon>
    </lineage>
</organism>
<evidence type="ECO:0000256" key="3">
    <source>
        <dbReference type="PROSITE-ProRule" id="PRU00169"/>
    </source>
</evidence>
<dbReference type="SUPFAM" id="SSF46894">
    <property type="entry name" value="C-terminal effector domain of the bipartite response regulators"/>
    <property type="match status" value="1"/>
</dbReference>
<dbReference type="EMBL" id="CP000482">
    <property type="protein sequence ID" value="ABL00757.1"/>
    <property type="molecule type" value="Genomic_DNA"/>
</dbReference>
<dbReference type="GO" id="GO:0003677">
    <property type="term" value="F:DNA binding"/>
    <property type="evidence" value="ECO:0007669"/>
    <property type="project" value="UniProtKB-KW"/>
</dbReference>
<dbReference type="GO" id="GO:0000160">
    <property type="term" value="P:phosphorelay signal transduction system"/>
    <property type="evidence" value="ECO:0007669"/>
    <property type="project" value="InterPro"/>
</dbReference>
<dbReference type="PANTHER" id="PTHR43214:SF43">
    <property type="entry name" value="TWO-COMPONENT RESPONSE REGULATOR"/>
    <property type="match status" value="1"/>
</dbReference>
<keyword evidence="7" id="KW-1185">Reference proteome</keyword>
<dbReference type="OrthoDB" id="9780312at2"/>
<gene>
    <name evidence="6" type="ordered locus">Ppro_3163</name>
</gene>
<evidence type="ECO:0000259" key="5">
    <source>
        <dbReference type="PROSITE" id="PS50110"/>
    </source>
</evidence>
<dbReference type="PROSITE" id="PS50110">
    <property type="entry name" value="RESPONSE_REGULATORY"/>
    <property type="match status" value="1"/>
</dbReference>
<dbReference type="PANTHER" id="PTHR43214">
    <property type="entry name" value="TWO-COMPONENT RESPONSE REGULATOR"/>
    <property type="match status" value="1"/>
</dbReference>
<reference evidence="6 7" key="1">
    <citation type="submission" date="2006-10" db="EMBL/GenBank/DDBJ databases">
        <title>Complete sequence of chromosome of Pelobacter propionicus DSM 2379.</title>
        <authorList>
            <consortium name="US DOE Joint Genome Institute"/>
            <person name="Copeland A."/>
            <person name="Lucas S."/>
            <person name="Lapidus A."/>
            <person name="Barry K."/>
            <person name="Detter J.C."/>
            <person name="Glavina del Rio T."/>
            <person name="Hammon N."/>
            <person name="Israni S."/>
            <person name="Dalin E."/>
            <person name="Tice H."/>
            <person name="Pitluck S."/>
            <person name="Saunders E."/>
            <person name="Brettin T."/>
            <person name="Bruce D."/>
            <person name="Han C."/>
            <person name="Tapia R."/>
            <person name="Schmutz J."/>
            <person name="Larimer F."/>
            <person name="Land M."/>
            <person name="Hauser L."/>
            <person name="Kyrpides N."/>
            <person name="Kim E."/>
            <person name="Lovley D."/>
            <person name="Richardson P."/>
        </authorList>
    </citation>
    <scope>NUCLEOTIDE SEQUENCE [LARGE SCALE GENOMIC DNA]</scope>
    <source>
        <strain evidence="7">DSM 2379 / NBRC 103807 / OttBd1</strain>
    </source>
</reference>
<dbReference type="STRING" id="338966.Ppro_3163"/>
<protein>
    <submittedName>
        <fullName evidence="6">Two component transcriptional regulator, LuxR family</fullName>
    </submittedName>
</protein>
<dbReference type="KEGG" id="ppd:Ppro_3163"/>
<evidence type="ECO:0000313" key="6">
    <source>
        <dbReference type="EMBL" id="ABL00757.1"/>
    </source>
</evidence>
<dbReference type="PROSITE" id="PS00622">
    <property type="entry name" value="HTH_LUXR_1"/>
    <property type="match status" value="1"/>
</dbReference>
<feature type="modified residue" description="4-aspartylphosphate" evidence="3">
    <location>
        <position position="54"/>
    </location>
</feature>
<evidence type="ECO:0000256" key="2">
    <source>
        <dbReference type="ARBA" id="ARBA00023125"/>
    </source>
</evidence>
<name>A1ATT6_PELPD</name>
<dbReference type="Proteomes" id="UP000006732">
    <property type="component" value="Chromosome"/>
</dbReference>
<dbReference type="InterPro" id="IPR000792">
    <property type="entry name" value="Tscrpt_reg_LuxR_C"/>
</dbReference>
<dbReference type="CDD" id="cd06170">
    <property type="entry name" value="LuxR_C_like"/>
    <property type="match status" value="1"/>
</dbReference>
<dbReference type="SMART" id="SM00421">
    <property type="entry name" value="HTH_LUXR"/>
    <property type="match status" value="1"/>
</dbReference>
<dbReference type="InterPro" id="IPR011006">
    <property type="entry name" value="CheY-like_superfamily"/>
</dbReference>
<proteinExistence type="predicted"/>
<dbReference type="HOGENOM" id="CLU_000445_90_10_7"/>
<dbReference type="eggNOG" id="COG2197">
    <property type="taxonomic scope" value="Bacteria"/>
</dbReference>
<dbReference type="InterPro" id="IPR001789">
    <property type="entry name" value="Sig_transdc_resp-reg_receiver"/>
</dbReference>
<dbReference type="Gene3D" id="3.40.50.2300">
    <property type="match status" value="1"/>
</dbReference>
<dbReference type="RefSeq" id="WP_011736988.1">
    <property type="nucleotide sequence ID" value="NC_008609.1"/>
</dbReference>
<keyword evidence="2" id="KW-0238">DNA-binding</keyword>
<dbReference type="SUPFAM" id="SSF52172">
    <property type="entry name" value="CheY-like"/>
    <property type="match status" value="1"/>
</dbReference>
<dbReference type="InterPro" id="IPR039420">
    <property type="entry name" value="WalR-like"/>
</dbReference>
<dbReference type="InterPro" id="IPR058245">
    <property type="entry name" value="NreC/VraR/RcsB-like_REC"/>
</dbReference>
<dbReference type="AlphaFoldDB" id="A1ATT6"/>
<dbReference type="Pfam" id="PF00072">
    <property type="entry name" value="Response_reg"/>
    <property type="match status" value="1"/>
</dbReference>
<feature type="domain" description="HTH luxR-type" evidence="4">
    <location>
        <begin position="136"/>
        <end position="201"/>
    </location>
</feature>
<evidence type="ECO:0000313" key="7">
    <source>
        <dbReference type="Proteomes" id="UP000006732"/>
    </source>
</evidence>
<dbReference type="SMART" id="SM00448">
    <property type="entry name" value="REC"/>
    <property type="match status" value="1"/>
</dbReference>
<dbReference type="Pfam" id="PF00196">
    <property type="entry name" value="GerE"/>
    <property type="match status" value="1"/>
</dbReference>
<evidence type="ECO:0000256" key="1">
    <source>
        <dbReference type="ARBA" id="ARBA00022553"/>
    </source>
</evidence>
<dbReference type="PROSITE" id="PS50043">
    <property type="entry name" value="HTH_LUXR_2"/>
    <property type="match status" value="1"/>
</dbReference>
<dbReference type="CDD" id="cd17535">
    <property type="entry name" value="REC_NarL-like"/>
    <property type="match status" value="1"/>
</dbReference>
<evidence type="ECO:0000259" key="4">
    <source>
        <dbReference type="PROSITE" id="PS50043"/>
    </source>
</evidence>
<accession>A1ATT6</accession>
<dbReference type="GO" id="GO:0006355">
    <property type="term" value="P:regulation of DNA-templated transcription"/>
    <property type="evidence" value="ECO:0007669"/>
    <property type="project" value="InterPro"/>
</dbReference>
<keyword evidence="1 3" id="KW-0597">Phosphoprotein</keyword>
<sequence>MIRVLIADDHVMFRQGLINLLTTAEDIHIAAECGDGATALELIRSLEPDIAVLDITMPKLDGISITRAMGNLGLATRAIILTMHDDPLMYGRAVSAGAHGFILKDDAYEELLSALRTVAAGGTAISRAIQHAAIEPEPPVAELTEREREILGLIAHGCTNRMIAQHLGISIKTVNNHRTNLMGKLNLHSTAELVRYSLLTGGL</sequence>
<dbReference type="PRINTS" id="PR00038">
    <property type="entry name" value="HTHLUXR"/>
</dbReference>